<keyword evidence="1" id="KW-0732">Signal</keyword>
<feature type="signal peptide" evidence="1">
    <location>
        <begin position="1"/>
        <end position="18"/>
    </location>
</feature>
<dbReference type="OrthoDB" id="7205933at2"/>
<comment type="caution">
    <text evidence="2">The sequence shown here is derived from an EMBL/GenBank/DDBJ whole genome shotgun (WGS) entry which is preliminary data.</text>
</comment>
<dbReference type="AlphaFoldDB" id="A0A921NRB4"/>
<name>A0A921NRB4_9RHOB</name>
<protein>
    <submittedName>
        <fullName evidence="2">Uncharacterized protein</fullName>
    </submittedName>
</protein>
<gene>
    <name evidence="2" type="ORF">PMES_00483</name>
</gene>
<proteinExistence type="predicted"/>
<keyword evidence="3" id="KW-1185">Reference proteome</keyword>
<evidence type="ECO:0000313" key="3">
    <source>
        <dbReference type="Proteomes" id="UP000698242"/>
    </source>
</evidence>
<dbReference type="Proteomes" id="UP000698242">
    <property type="component" value="Unassembled WGS sequence"/>
</dbReference>
<organism evidence="2 3">
    <name type="scientific">Profundibacterium mesophilum KAUST100406-0324</name>
    <dbReference type="NCBI Taxonomy" id="1037889"/>
    <lineage>
        <taxon>Bacteria</taxon>
        <taxon>Pseudomonadati</taxon>
        <taxon>Pseudomonadota</taxon>
        <taxon>Alphaproteobacteria</taxon>
        <taxon>Rhodobacterales</taxon>
        <taxon>Roseobacteraceae</taxon>
        <taxon>Profundibacterium</taxon>
    </lineage>
</organism>
<reference evidence="2" key="1">
    <citation type="submission" date="2013-03" db="EMBL/GenBank/DDBJ databases">
        <title>Genome Sequence of the Profundibacterium mesophilum strain KAUST100406-0324T from Red Sea, a novel genus in the family Rhodobacteraceae.</title>
        <authorList>
            <person name="Essack M."/>
            <person name="Alam I."/>
            <person name="Lafi F."/>
            <person name="Alawi W."/>
            <person name="Kamanu F."/>
            <person name="Al-Suwailem A."/>
            <person name="Lee O.O."/>
            <person name="Xu Y."/>
            <person name="Bajic V."/>
            <person name="Qian P.-Y."/>
            <person name="Archer J."/>
        </authorList>
    </citation>
    <scope>NUCLEOTIDE SEQUENCE</scope>
    <source>
        <strain evidence="2">KAUST100406-0324</strain>
    </source>
</reference>
<accession>A0A921NRB4</accession>
<evidence type="ECO:0000256" key="1">
    <source>
        <dbReference type="SAM" id="SignalP"/>
    </source>
</evidence>
<dbReference type="EMBL" id="APKE01000007">
    <property type="protein sequence ID" value="KAF0677167.1"/>
    <property type="molecule type" value="Genomic_DNA"/>
</dbReference>
<feature type="chain" id="PRO_5037988838" evidence="1">
    <location>
        <begin position="19"/>
        <end position="75"/>
    </location>
</feature>
<dbReference type="RefSeq" id="WP_159963936.1">
    <property type="nucleotide sequence ID" value="NZ_APKE01000007.1"/>
</dbReference>
<evidence type="ECO:0000313" key="2">
    <source>
        <dbReference type="EMBL" id="KAF0677167.1"/>
    </source>
</evidence>
<sequence length="75" mass="7316">MKLPLAAFLAILPTTILAAEAERLETVEIAGFSGGTAGDGTYVLRHDDAVTAPEALGAAITGTGYGAALVAGAGS</sequence>